<keyword evidence="1" id="KW-0812">Transmembrane</keyword>
<keyword evidence="1" id="KW-1133">Transmembrane helix</keyword>
<dbReference type="PROSITE" id="PS51257">
    <property type="entry name" value="PROKAR_LIPOPROTEIN"/>
    <property type="match status" value="1"/>
</dbReference>
<dbReference type="AlphaFoldDB" id="A0A519BBC7"/>
<feature type="transmembrane region" description="Helical" evidence="1">
    <location>
        <begin position="12"/>
        <end position="31"/>
    </location>
</feature>
<gene>
    <name evidence="2" type="ORF">EVJ47_05325</name>
</gene>
<dbReference type="Proteomes" id="UP000320813">
    <property type="component" value="Unassembled WGS sequence"/>
</dbReference>
<accession>A0A519BBC7</accession>
<sequence length="229" mass="26229">MKYIKLNKLYKYKYLVIYSLSNILIICLLSGCAQNPPGFGLRHYNGADKLKKKVLRDSLKLNNIPGNEIKNILSGENKKNQNKHSIKLKPLLHPAFISNSNISLKKYKMLNIYKISIGKIIKSQNGKFELTIQSVQIEGIFELINFSIINLSDKTVNCRIELFKKSKSGVRGLPFKSNLKYKTPLSGLKKITCETIFLAREDLSKIRLAAYINYYDGSNNKLDKLVYKF</sequence>
<organism evidence="2 3">
    <name type="scientific">Candidatus Acidulodesulfobacterium ferriphilum</name>
    <dbReference type="NCBI Taxonomy" id="2597223"/>
    <lineage>
        <taxon>Bacteria</taxon>
        <taxon>Deltaproteobacteria</taxon>
        <taxon>Candidatus Acidulodesulfobacterales</taxon>
        <taxon>Candidatus Acidulodesulfobacterium</taxon>
    </lineage>
</organism>
<evidence type="ECO:0000313" key="2">
    <source>
        <dbReference type="EMBL" id="RZD14589.1"/>
    </source>
</evidence>
<dbReference type="EMBL" id="SGBD01000002">
    <property type="protein sequence ID" value="RZD14589.1"/>
    <property type="molecule type" value="Genomic_DNA"/>
</dbReference>
<comment type="caution">
    <text evidence="2">The sequence shown here is derived from an EMBL/GenBank/DDBJ whole genome shotgun (WGS) entry which is preliminary data.</text>
</comment>
<evidence type="ECO:0000256" key="1">
    <source>
        <dbReference type="SAM" id="Phobius"/>
    </source>
</evidence>
<reference evidence="2 3" key="1">
    <citation type="submission" date="2019-01" db="EMBL/GenBank/DDBJ databases">
        <title>Insights into ecological role of a new deltaproteobacterial order Candidatus Sinidesulfobacterales (Sva0485) by metagenomics and metatranscriptomics.</title>
        <authorList>
            <person name="Tan S."/>
            <person name="Liu J."/>
            <person name="Fang Y."/>
            <person name="Hedlund B.P."/>
            <person name="Lian Z.H."/>
            <person name="Huang L.Y."/>
            <person name="Li J.T."/>
            <person name="Huang L.N."/>
            <person name="Li W.J."/>
            <person name="Jiang H.C."/>
            <person name="Dong H.L."/>
            <person name="Shu W.S."/>
        </authorList>
    </citation>
    <scope>NUCLEOTIDE SEQUENCE [LARGE SCALE GENOMIC DNA]</scope>
    <source>
        <strain evidence="2">AP3</strain>
    </source>
</reference>
<keyword evidence="1" id="KW-0472">Membrane</keyword>
<evidence type="ECO:0000313" key="3">
    <source>
        <dbReference type="Proteomes" id="UP000320813"/>
    </source>
</evidence>
<proteinExistence type="predicted"/>
<protein>
    <submittedName>
        <fullName evidence="2">Uncharacterized protein</fullName>
    </submittedName>
</protein>
<name>A0A519BBC7_9DELT</name>